<organism evidence="1 2">
    <name type="scientific">Fictibacillus arsenicus</name>
    <dbReference type="NCBI Taxonomy" id="255247"/>
    <lineage>
        <taxon>Bacteria</taxon>
        <taxon>Bacillati</taxon>
        <taxon>Bacillota</taxon>
        <taxon>Bacilli</taxon>
        <taxon>Bacillales</taxon>
        <taxon>Fictibacillaceae</taxon>
        <taxon>Fictibacillus</taxon>
    </lineage>
</organism>
<dbReference type="Proteomes" id="UP000077412">
    <property type="component" value="Chromosome"/>
</dbReference>
<evidence type="ECO:0000313" key="2">
    <source>
        <dbReference type="Proteomes" id="UP000077412"/>
    </source>
</evidence>
<dbReference type="AlphaFoldDB" id="A0A1B1Z8R1"/>
<dbReference type="KEGG" id="far:ABE41_017200"/>
<dbReference type="OrthoDB" id="9783680at2"/>
<dbReference type="EMBL" id="CP016761">
    <property type="protein sequence ID" value="ANX13749.1"/>
    <property type="molecule type" value="Genomic_DNA"/>
</dbReference>
<gene>
    <name evidence="1" type="ORF">ABE41_017200</name>
</gene>
<evidence type="ECO:0000313" key="1">
    <source>
        <dbReference type="EMBL" id="ANX13749.1"/>
    </source>
</evidence>
<sequence length="78" mass="8964">MDVNGQLYKCEVPGRFGGNRKGEIYGKLDCTAAMRAIKKGGYVNQRVFFADEHKALAAGYRPCGTYLRRQYIQWKENR</sequence>
<protein>
    <submittedName>
        <fullName evidence="1">Metal-binding protein</fullName>
    </submittedName>
</protein>
<name>A0A1B1Z8R1_9BACL</name>
<dbReference type="Gene3D" id="3.40.10.10">
    <property type="entry name" value="DNA Methylphosphotriester Repair Domain"/>
    <property type="match status" value="1"/>
</dbReference>
<dbReference type="STRING" id="255247.ABE41_017200"/>
<reference evidence="1 2" key="1">
    <citation type="submission" date="2016-08" db="EMBL/GenBank/DDBJ databases">
        <title>Complete genome sequence of Fictibacillus arsenicus G25-54, a strain with toxicity to nematodes and a potential arsenic-resistance activity.</title>
        <authorList>
            <person name="Zheng Z."/>
        </authorList>
    </citation>
    <scope>NUCLEOTIDE SEQUENCE [LARGE SCALE GENOMIC DNA]</scope>
    <source>
        <strain evidence="1 2">G25-54</strain>
    </source>
</reference>
<proteinExistence type="predicted"/>
<keyword evidence="2" id="KW-1185">Reference proteome</keyword>
<accession>A0A1B1Z8R1</accession>
<dbReference type="InterPro" id="IPR035451">
    <property type="entry name" value="Ada-like_dom_sf"/>
</dbReference>
<dbReference type="SUPFAM" id="SSF57884">
    <property type="entry name" value="Ada DNA repair protein, N-terminal domain (N-Ada 10)"/>
    <property type="match status" value="1"/>
</dbReference>